<organism evidence="3 4">
    <name type="scientific">Achromobacter kerstersii</name>
    <dbReference type="NCBI Taxonomy" id="1353890"/>
    <lineage>
        <taxon>Bacteria</taxon>
        <taxon>Pseudomonadati</taxon>
        <taxon>Pseudomonadota</taxon>
        <taxon>Betaproteobacteria</taxon>
        <taxon>Burkholderiales</taxon>
        <taxon>Alcaligenaceae</taxon>
        <taxon>Achromobacter</taxon>
    </lineage>
</organism>
<evidence type="ECO:0000256" key="1">
    <source>
        <dbReference type="SAM" id="SignalP"/>
    </source>
</evidence>
<dbReference type="EMBL" id="CADIJQ010000007">
    <property type="protein sequence ID" value="CAB3725422.1"/>
    <property type="molecule type" value="Genomic_DNA"/>
</dbReference>
<name>A0A6S7ACE1_9BURK</name>
<evidence type="ECO:0000259" key="2">
    <source>
        <dbReference type="Pfam" id="PF01464"/>
    </source>
</evidence>
<evidence type="ECO:0000313" key="4">
    <source>
        <dbReference type="Proteomes" id="UP000494269"/>
    </source>
</evidence>
<evidence type="ECO:0000313" key="3">
    <source>
        <dbReference type="EMBL" id="CAB3725422.1"/>
    </source>
</evidence>
<sequence length="175" mass="19277">MAKKAGREATVSWSTASKSTALAALAALTFSTGAAANCWQESGDRHGVDPLLLYSIAKVESSLNPRAVNQNTNGTQDVGLMQINSIHLTWLAKRGITRQQLLDEPCLSIDVGAEILADFIKRYGYTWRAVGAYNAGGADSREEARKRYVKRVWQHYLVLAQARDDKVRQAQLARQ</sequence>
<reference evidence="3 4" key="1">
    <citation type="submission" date="2020-04" db="EMBL/GenBank/DDBJ databases">
        <authorList>
            <person name="De Canck E."/>
        </authorList>
    </citation>
    <scope>NUCLEOTIDE SEQUENCE [LARGE SCALE GENOMIC DNA]</scope>
    <source>
        <strain evidence="3 4">LMG 3441</strain>
    </source>
</reference>
<feature type="signal peptide" evidence="1">
    <location>
        <begin position="1"/>
        <end position="36"/>
    </location>
</feature>
<accession>A0A6S7ACE1</accession>
<proteinExistence type="predicted"/>
<gene>
    <name evidence="3" type="ORF">LMG3441_04202</name>
</gene>
<dbReference type="InterPro" id="IPR008258">
    <property type="entry name" value="Transglycosylase_SLT_dom_1"/>
</dbReference>
<dbReference type="CDD" id="cd13400">
    <property type="entry name" value="LT_IagB-like"/>
    <property type="match status" value="1"/>
</dbReference>
<dbReference type="AlphaFoldDB" id="A0A6S7ACE1"/>
<keyword evidence="4" id="KW-1185">Reference proteome</keyword>
<dbReference type="Proteomes" id="UP000494269">
    <property type="component" value="Unassembled WGS sequence"/>
</dbReference>
<dbReference type="InterPro" id="IPR023346">
    <property type="entry name" value="Lysozyme-like_dom_sf"/>
</dbReference>
<dbReference type="Gene3D" id="1.10.530.10">
    <property type="match status" value="1"/>
</dbReference>
<feature type="domain" description="Transglycosylase SLT" evidence="2">
    <location>
        <begin position="38"/>
        <end position="151"/>
    </location>
</feature>
<feature type="chain" id="PRO_5028898561" description="Transglycosylase SLT domain-containing protein" evidence="1">
    <location>
        <begin position="37"/>
        <end position="175"/>
    </location>
</feature>
<dbReference type="SUPFAM" id="SSF53955">
    <property type="entry name" value="Lysozyme-like"/>
    <property type="match status" value="1"/>
</dbReference>
<keyword evidence="1" id="KW-0732">Signal</keyword>
<protein>
    <recommendedName>
        <fullName evidence="2">Transglycosylase SLT domain-containing protein</fullName>
    </recommendedName>
</protein>
<dbReference type="Pfam" id="PF01464">
    <property type="entry name" value="SLT"/>
    <property type="match status" value="1"/>
</dbReference>